<keyword evidence="4" id="KW-1185">Reference proteome</keyword>
<accession>A0AAD7TY03</accession>
<comment type="caution">
    <text evidence="3">The sequence shown here is derived from an EMBL/GenBank/DDBJ whole genome shotgun (WGS) entry which is preliminary data.</text>
</comment>
<name>A0AAD7TY03_9APHY</name>
<proteinExistence type="predicted"/>
<dbReference type="GO" id="GO:0004672">
    <property type="term" value="F:protein kinase activity"/>
    <property type="evidence" value="ECO:0007669"/>
    <property type="project" value="InterPro"/>
</dbReference>
<dbReference type="InterPro" id="IPR011009">
    <property type="entry name" value="Kinase-like_dom_sf"/>
</dbReference>
<dbReference type="SUPFAM" id="SSF56112">
    <property type="entry name" value="Protein kinase-like (PK-like)"/>
    <property type="match status" value="1"/>
</dbReference>
<feature type="domain" description="Protein kinase" evidence="2">
    <location>
        <begin position="1"/>
        <end position="104"/>
    </location>
</feature>
<dbReference type="AlphaFoldDB" id="A0AAD7TY03"/>
<dbReference type="PROSITE" id="PS50011">
    <property type="entry name" value="PROTEIN_KINASE_DOM"/>
    <property type="match status" value="1"/>
</dbReference>
<dbReference type="InterPro" id="IPR000719">
    <property type="entry name" value="Prot_kinase_dom"/>
</dbReference>
<feature type="region of interest" description="Disordered" evidence="1">
    <location>
        <begin position="108"/>
        <end position="128"/>
    </location>
</feature>
<evidence type="ECO:0000313" key="4">
    <source>
        <dbReference type="Proteomes" id="UP001215151"/>
    </source>
</evidence>
<sequence>MAPEMCHPEVERIGYGAAVDVWSLGVVFLQIFGLSNLWGFEVQTWSRVVESVEERLPAVRAFLSSKTYVKETAETAILQMLDVDPVARIFVENLYNFVPQHTWAQVQSQTQTHDWRPDPSQGPRNPHQRDLEFATYRDRHREFLSETAPSYARRVREFRIEQESARAFDFEYRARGAFGDA</sequence>
<reference evidence="3" key="1">
    <citation type="submission" date="2022-11" db="EMBL/GenBank/DDBJ databases">
        <title>Genome Sequence of Cubamyces cubensis.</title>
        <authorList>
            <person name="Buettner E."/>
        </authorList>
    </citation>
    <scope>NUCLEOTIDE SEQUENCE</scope>
    <source>
        <strain evidence="3">MPL-01</strain>
    </source>
</reference>
<dbReference type="Gene3D" id="1.10.510.10">
    <property type="entry name" value="Transferase(Phosphotransferase) domain 1"/>
    <property type="match status" value="1"/>
</dbReference>
<dbReference type="GO" id="GO:0005524">
    <property type="term" value="F:ATP binding"/>
    <property type="evidence" value="ECO:0007669"/>
    <property type="project" value="InterPro"/>
</dbReference>
<protein>
    <recommendedName>
        <fullName evidence="2">Protein kinase domain-containing protein</fullName>
    </recommendedName>
</protein>
<organism evidence="3 4">
    <name type="scientific">Trametes cubensis</name>
    <dbReference type="NCBI Taxonomy" id="1111947"/>
    <lineage>
        <taxon>Eukaryota</taxon>
        <taxon>Fungi</taxon>
        <taxon>Dikarya</taxon>
        <taxon>Basidiomycota</taxon>
        <taxon>Agaricomycotina</taxon>
        <taxon>Agaricomycetes</taxon>
        <taxon>Polyporales</taxon>
        <taxon>Polyporaceae</taxon>
        <taxon>Trametes</taxon>
    </lineage>
</organism>
<dbReference type="Proteomes" id="UP001215151">
    <property type="component" value="Unassembled WGS sequence"/>
</dbReference>
<evidence type="ECO:0000256" key="1">
    <source>
        <dbReference type="SAM" id="MobiDB-lite"/>
    </source>
</evidence>
<evidence type="ECO:0000313" key="3">
    <source>
        <dbReference type="EMBL" id="KAJ8488425.1"/>
    </source>
</evidence>
<evidence type="ECO:0000259" key="2">
    <source>
        <dbReference type="PROSITE" id="PS50011"/>
    </source>
</evidence>
<dbReference type="EMBL" id="JAPEVG010000063">
    <property type="protein sequence ID" value="KAJ8488425.1"/>
    <property type="molecule type" value="Genomic_DNA"/>
</dbReference>
<gene>
    <name evidence="3" type="ORF">ONZ51_g3549</name>
</gene>